<protein>
    <recommendedName>
        <fullName evidence="8">Phthalate transporter</fullName>
    </recommendedName>
</protein>
<evidence type="ECO:0000256" key="3">
    <source>
        <dbReference type="ARBA" id="ARBA00022692"/>
    </source>
</evidence>
<sequence>MTTVLAKDPVSKGDYGQTVISLDGAPPLGAPIEEKRFWFQRDKSYDPSAIAIQIKGVTNIMCLSWADDSKPSVFDDPGSAQQYHPRPDWENYHRFDPLARWTWTEEYAIVRKIDFRIMIWACIMFMALELDRANISQANTDNMLGDLGMTTDASDGPSTRLNNHSDFNLGNTVFQLAFLCSELPSQLIVLWSIVARCQFWLSGRDSFLTCRALLVLLQGGFIPDIGKKTLRCL</sequence>
<evidence type="ECO:0000256" key="2">
    <source>
        <dbReference type="ARBA" id="ARBA00022448"/>
    </source>
</evidence>
<dbReference type="InterPro" id="IPR036259">
    <property type="entry name" value="MFS_trans_sf"/>
</dbReference>
<organism evidence="6 7">
    <name type="scientific">Colletotrichum navitas</name>
    <dbReference type="NCBI Taxonomy" id="681940"/>
    <lineage>
        <taxon>Eukaryota</taxon>
        <taxon>Fungi</taxon>
        <taxon>Dikarya</taxon>
        <taxon>Ascomycota</taxon>
        <taxon>Pezizomycotina</taxon>
        <taxon>Sordariomycetes</taxon>
        <taxon>Hypocreomycetidae</taxon>
        <taxon>Glomerellales</taxon>
        <taxon>Glomerellaceae</taxon>
        <taxon>Colletotrichum</taxon>
        <taxon>Colletotrichum graminicola species complex</taxon>
    </lineage>
</organism>
<evidence type="ECO:0000256" key="4">
    <source>
        <dbReference type="ARBA" id="ARBA00022989"/>
    </source>
</evidence>
<evidence type="ECO:0008006" key="8">
    <source>
        <dbReference type="Google" id="ProtNLM"/>
    </source>
</evidence>
<comment type="subcellular location">
    <subcellularLocation>
        <location evidence="1">Membrane</location>
        <topology evidence="1">Multi-pass membrane protein</topology>
    </subcellularLocation>
</comment>
<evidence type="ECO:0000313" key="7">
    <source>
        <dbReference type="Proteomes" id="UP001230504"/>
    </source>
</evidence>
<keyword evidence="4" id="KW-1133">Transmembrane helix</keyword>
<gene>
    <name evidence="6" type="ORF">LY79DRAFT_594939</name>
</gene>
<keyword evidence="5" id="KW-0472">Membrane</keyword>
<name>A0AAD8PKC5_9PEZI</name>
<dbReference type="PANTHER" id="PTHR43791">
    <property type="entry name" value="PERMEASE-RELATED"/>
    <property type="match status" value="1"/>
</dbReference>
<dbReference type="GO" id="GO:0016020">
    <property type="term" value="C:membrane"/>
    <property type="evidence" value="ECO:0007669"/>
    <property type="project" value="UniProtKB-SubCell"/>
</dbReference>
<dbReference type="SUPFAM" id="SSF103473">
    <property type="entry name" value="MFS general substrate transporter"/>
    <property type="match status" value="1"/>
</dbReference>
<reference evidence="6" key="1">
    <citation type="submission" date="2021-06" db="EMBL/GenBank/DDBJ databases">
        <title>Comparative genomics, transcriptomics and evolutionary studies reveal genomic signatures of adaptation to plant cell wall in hemibiotrophic fungi.</title>
        <authorList>
            <consortium name="DOE Joint Genome Institute"/>
            <person name="Baroncelli R."/>
            <person name="Diaz J.F."/>
            <person name="Benocci T."/>
            <person name="Peng M."/>
            <person name="Battaglia E."/>
            <person name="Haridas S."/>
            <person name="Andreopoulos W."/>
            <person name="Labutti K."/>
            <person name="Pangilinan J."/>
            <person name="Floch G.L."/>
            <person name="Makela M.R."/>
            <person name="Henrissat B."/>
            <person name="Grigoriev I.V."/>
            <person name="Crouch J.A."/>
            <person name="De Vries R.P."/>
            <person name="Sukno S.A."/>
            <person name="Thon M.R."/>
        </authorList>
    </citation>
    <scope>NUCLEOTIDE SEQUENCE</scope>
    <source>
        <strain evidence="6">CBS 125086</strain>
    </source>
</reference>
<accession>A0AAD8PKC5</accession>
<keyword evidence="3" id="KW-0812">Transmembrane</keyword>
<keyword evidence="2" id="KW-0813">Transport</keyword>
<evidence type="ECO:0000313" key="6">
    <source>
        <dbReference type="EMBL" id="KAK1569368.1"/>
    </source>
</evidence>
<dbReference type="RefSeq" id="XP_060407621.1">
    <property type="nucleotide sequence ID" value="XM_060561738.1"/>
</dbReference>
<dbReference type="Proteomes" id="UP001230504">
    <property type="component" value="Unassembled WGS sequence"/>
</dbReference>
<evidence type="ECO:0000256" key="1">
    <source>
        <dbReference type="ARBA" id="ARBA00004141"/>
    </source>
</evidence>
<dbReference type="PANTHER" id="PTHR43791:SF65">
    <property type="entry name" value="MAJOR FACILITATOR SUPERFAMILY (MFS) PROFILE DOMAIN-CONTAINING PROTEIN-RELATED"/>
    <property type="match status" value="1"/>
</dbReference>
<dbReference type="AlphaFoldDB" id="A0AAD8PKC5"/>
<dbReference type="EMBL" id="JAHLJV010000138">
    <property type="protein sequence ID" value="KAK1569368.1"/>
    <property type="molecule type" value="Genomic_DNA"/>
</dbReference>
<proteinExistence type="predicted"/>
<comment type="caution">
    <text evidence="6">The sequence shown here is derived from an EMBL/GenBank/DDBJ whole genome shotgun (WGS) entry which is preliminary data.</text>
</comment>
<evidence type="ECO:0000256" key="5">
    <source>
        <dbReference type="ARBA" id="ARBA00023136"/>
    </source>
</evidence>
<dbReference type="GeneID" id="85445978"/>
<dbReference type="GO" id="GO:0022857">
    <property type="term" value="F:transmembrane transporter activity"/>
    <property type="evidence" value="ECO:0007669"/>
    <property type="project" value="TreeGrafter"/>
</dbReference>
<keyword evidence="7" id="KW-1185">Reference proteome</keyword>